<name>A0A2P7S3B1_9HYPH</name>
<dbReference type="AlphaFoldDB" id="A0A2P7S3B1"/>
<sequence length="359" mass="38520">MRIAFYAPMKAPDHPVPSGDRLMARLLIEAMRLAGHTVFVASQFRSYAPTPDGFAQRRAAGEAAAAELAAGWRAGGRPDLFFCYHPYYKAPDFLGPPLTAEFGIPYVTAEASLSRRRREGPWAEAQAVVERGLVHAALNLCFTRRDFDGLAAALGQDRLAMLPPFIDTAAYPAPAKGSAPPRLVTVAMMRPGDKLDSYRMLAAALGTCLDLPWTLAVVGDGPSRDEVRGFFANLPPERVEWLGERRPEEVPGILAGGDIYVWPGSGEAYGLAYLEAQAAGLPVVAQAAAGVPEVVRDGETGLLTPEGDVEAYATAVRKLLSGVDVRRDMGERARRFVLAERSLTTASATLAACLRRLGA</sequence>
<gene>
    <name evidence="1" type="ORF">C7I84_19035</name>
</gene>
<keyword evidence="2" id="KW-1185">Reference proteome</keyword>
<evidence type="ECO:0000313" key="2">
    <source>
        <dbReference type="Proteomes" id="UP000241229"/>
    </source>
</evidence>
<proteinExistence type="predicted"/>
<dbReference type="SUPFAM" id="SSF53756">
    <property type="entry name" value="UDP-Glycosyltransferase/glycogen phosphorylase"/>
    <property type="match status" value="1"/>
</dbReference>
<accession>A0A2P7S3B1</accession>
<dbReference type="GO" id="GO:0016757">
    <property type="term" value="F:glycosyltransferase activity"/>
    <property type="evidence" value="ECO:0007669"/>
    <property type="project" value="TreeGrafter"/>
</dbReference>
<comment type="caution">
    <text evidence="1">The sequence shown here is derived from an EMBL/GenBank/DDBJ whole genome shotgun (WGS) entry which is preliminary data.</text>
</comment>
<organism evidence="1 2">
    <name type="scientific">Kumtagia ephedrae</name>
    <dbReference type="NCBI Taxonomy" id="2116701"/>
    <lineage>
        <taxon>Bacteria</taxon>
        <taxon>Pseudomonadati</taxon>
        <taxon>Pseudomonadota</taxon>
        <taxon>Alphaproteobacteria</taxon>
        <taxon>Hyphomicrobiales</taxon>
        <taxon>Phyllobacteriaceae</taxon>
        <taxon>Kumtagia</taxon>
    </lineage>
</organism>
<reference evidence="1 2" key="1">
    <citation type="submission" date="2018-03" db="EMBL/GenBank/DDBJ databases">
        <title>The draft genome of Mesorhizobium sp. 6GN-30.</title>
        <authorList>
            <person name="Liu L."/>
            <person name="Li L."/>
            <person name="Wang T."/>
            <person name="Zhang X."/>
            <person name="Liang L."/>
        </authorList>
    </citation>
    <scope>NUCLEOTIDE SEQUENCE [LARGE SCALE GENOMIC DNA]</scope>
    <source>
        <strain evidence="1 2">6GN30</strain>
    </source>
</reference>
<dbReference type="Pfam" id="PF13692">
    <property type="entry name" value="Glyco_trans_1_4"/>
    <property type="match status" value="1"/>
</dbReference>
<protein>
    <submittedName>
        <fullName evidence="1">Glycosyl transferase</fullName>
    </submittedName>
</protein>
<dbReference type="Gene3D" id="3.40.50.2000">
    <property type="entry name" value="Glycogen Phosphorylase B"/>
    <property type="match status" value="2"/>
</dbReference>
<dbReference type="PANTHER" id="PTHR45947:SF3">
    <property type="entry name" value="SULFOQUINOVOSYL TRANSFERASE SQD2"/>
    <property type="match status" value="1"/>
</dbReference>
<dbReference type="EMBL" id="PXYK01000019">
    <property type="protein sequence ID" value="PSJ56970.1"/>
    <property type="molecule type" value="Genomic_DNA"/>
</dbReference>
<dbReference type="CDD" id="cd03801">
    <property type="entry name" value="GT4_PimA-like"/>
    <property type="match status" value="1"/>
</dbReference>
<dbReference type="OrthoDB" id="5443996at2"/>
<dbReference type="PANTHER" id="PTHR45947">
    <property type="entry name" value="SULFOQUINOVOSYL TRANSFERASE SQD2"/>
    <property type="match status" value="1"/>
</dbReference>
<dbReference type="RefSeq" id="WP_106773797.1">
    <property type="nucleotide sequence ID" value="NZ_PXYK01000019.1"/>
</dbReference>
<dbReference type="Proteomes" id="UP000241229">
    <property type="component" value="Unassembled WGS sequence"/>
</dbReference>
<keyword evidence="1" id="KW-0808">Transferase</keyword>
<dbReference type="InterPro" id="IPR050194">
    <property type="entry name" value="Glycosyltransferase_grp1"/>
</dbReference>
<evidence type="ECO:0000313" key="1">
    <source>
        <dbReference type="EMBL" id="PSJ56970.1"/>
    </source>
</evidence>